<keyword evidence="1" id="KW-0812">Transmembrane</keyword>
<reference evidence="2" key="1">
    <citation type="submission" date="2016-10" db="EMBL/GenBank/DDBJ databases">
        <title>Sequence of Gallionella enrichment culture.</title>
        <authorList>
            <person name="Poehlein A."/>
            <person name="Muehling M."/>
            <person name="Daniel R."/>
        </authorList>
    </citation>
    <scope>NUCLEOTIDE SEQUENCE</scope>
</reference>
<organism evidence="2">
    <name type="scientific">mine drainage metagenome</name>
    <dbReference type="NCBI Taxonomy" id="410659"/>
    <lineage>
        <taxon>unclassified sequences</taxon>
        <taxon>metagenomes</taxon>
        <taxon>ecological metagenomes</taxon>
    </lineage>
</organism>
<dbReference type="EMBL" id="MLJW01008015">
    <property type="protein sequence ID" value="OIQ64566.1"/>
    <property type="molecule type" value="Genomic_DNA"/>
</dbReference>
<keyword evidence="1" id="KW-1133">Transmembrane helix</keyword>
<name>A0A1J5P0F3_9ZZZZ</name>
<sequence>MMRMHHPLAVSIRFGRFGLKGFSLLFDDSLVLLVFRYLFLIKRLFAFRRHIGGKLH</sequence>
<protein>
    <submittedName>
        <fullName evidence="2">Uncharacterized protein</fullName>
    </submittedName>
</protein>
<keyword evidence="1" id="KW-0472">Membrane</keyword>
<evidence type="ECO:0000313" key="2">
    <source>
        <dbReference type="EMBL" id="OIQ64566.1"/>
    </source>
</evidence>
<comment type="caution">
    <text evidence="2">The sequence shown here is derived from an EMBL/GenBank/DDBJ whole genome shotgun (WGS) entry which is preliminary data.</text>
</comment>
<proteinExistence type="predicted"/>
<feature type="transmembrane region" description="Helical" evidence="1">
    <location>
        <begin position="20"/>
        <end position="39"/>
    </location>
</feature>
<accession>A0A1J5P0F3</accession>
<evidence type="ECO:0000256" key="1">
    <source>
        <dbReference type="SAM" id="Phobius"/>
    </source>
</evidence>
<dbReference type="AlphaFoldDB" id="A0A1J5P0F3"/>
<gene>
    <name evidence="2" type="ORF">GALL_538830</name>
</gene>